<dbReference type="PANTHER" id="PTHR31333:SF6">
    <property type="entry name" value="MUM1 LIKE 1"/>
    <property type="match status" value="1"/>
</dbReference>
<dbReference type="Gene3D" id="6.10.300.20">
    <property type="match status" value="1"/>
</dbReference>
<feature type="domain" description="PWWP" evidence="1">
    <location>
        <begin position="112"/>
        <end position="209"/>
    </location>
</feature>
<comment type="caution">
    <text evidence="2">The sequence shown here is derived from an EMBL/GenBank/DDBJ whole genome shotgun (WGS) entry which is preliminary data.</text>
</comment>
<keyword evidence="3" id="KW-1185">Reference proteome</keyword>
<dbReference type="InterPro" id="IPR040263">
    <property type="entry name" value="PWP3A_3B_4"/>
</dbReference>
<protein>
    <submittedName>
        <fullName evidence="2">PWWP domain-containing protein MUM1</fullName>
    </submittedName>
</protein>
<accession>A0A218UBF6</accession>
<dbReference type="Proteomes" id="UP000197619">
    <property type="component" value="Unassembled WGS sequence"/>
</dbReference>
<evidence type="ECO:0000259" key="1">
    <source>
        <dbReference type="Pfam" id="PF20886"/>
    </source>
</evidence>
<reference evidence="2 3" key="1">
    <citation type="submission" date="2017-05" db="EMBL/GenBank/DDBJ databases">
        <title>Genome of assembly of the Bengalese finch, Lonchura striata domestica.</title>
        <authorList>
            <person name="Colquitt B.M."/>
            <person name="Brainard M.S."/>
        </authorList>
    </citation>
    <scope>NUCLEOTIDE SEQUENCE [LARGE SCALE GENOMIC DNA]</scope>
    <source>
        <strain evidence="2">White83orange57</strain>
    </source>
</reference>
<dbReference type="EMBL" id="MUZQ01000473">
    <property type="protein sequence ID" value="OWK51025.1"/>
    <property type="molecule type" value="Genomic_DNA"/>
</dbReference>
<evidence type="ECO:0000313" key="2">
    <source>
        <dbReference type="EMBL" id="OWK51025.1"/>
    </source>
</evidence>
<dbReference type="PANTHER" id="PTHR31333">
    <property type="entry name" value="PWWP DOMAIN-CONTAINING DNA REPAIR FACTOR 3 FAMILY MEMBER"/>
    <property type="match status" value="1"/>
</dbReference>
<sequence length="211" mass="24898">MLKKAVEGSVTQQGAVFRGEKPNLKEMQRDEKAKVIFTLILAKVKCPEQSMQCSKRFPIWSFLEYFAADTSYPVRKERYECGADGIPKHRGGRHWTVFLRHLPQKSMRRLLPDKIRAARDREKKLVEFIVKTKGAEEHLLRILKSGKQSHWLKKFLNSSWYMTCVEAYLEDEEQRDLVLGYLKEVYREMHTKNVHQILRDGIRLISNELFT</sequence>
<organism evidence="2 3">
    <name type="scientific">Lonchura striata</name>
    <name type="common">white-rumped munia</name>
    <dbReference type="NCBI Taxonomy" id="40157"/>
    <lineage>
        <taxon>Eukaryota</taxon>
        <taxon>Metazoa</taxon>
        <taxon>Chordata</taxon>
        <taxon>Craniata</taxon>
        <taxon>Vertebrata</taxon>
        <taxon>Euteleostomi</taxon>
        <taxon>Archelosauria</taxon>
        <taxon>Archosauria</taxon>
        <taxon>Dinosauria</taxon>
        <taxon>Saurischia</taxon>
        <taxon>Theropoda</taxon>
        <taxon>Coelurosauria</taxon>
        <taxon>Aves</taxon>
        <taxon>Neognathae</taxon>
        <taxon>Neoaves</taxon>
        <taxon>Telluraves</taxon>
        <taxon>Australaves</taxon>
        <taxon>Passeriformes</taxon>
        <taxon>Passeroidea</taxon>
        <taxon>Estrildidae</taxon>
        <taxon>Estrildinae</taxon>
        <taxon>Lonchura</taxon>
    </lineage>
</organism>
<gene>
    <name evidence="2" type="primary">MUM1_0</name>
    <name evidence="2" type="ORF">RLOC_00014165</name>
</gene>
<dbReference type="AlphaFoldDB" id="A0A218UBF6"/>
<evidence type="ECO:0000313" key="3">
    <source>
        <dbReference type="Proteomes" id="UP000197619"/>
    </source>
</evidence>
<dbReference type="Pfam" id="PF20886">
    <property type="entry name" value="PWP3A-B_C"/>
    <property type="match status" value="1"/>
</dbReference>
<dbReference type="InterPro" id="IPR048795">
    <property type="entry name" value="PWP3A_3B_4_C"/>
</dbReference>
<proteinExistence type="predicted"/>
<name>A0A218UBF6_9PASE</name>